<sequence>MDKISLGELGGSSSRTYATREVTAGQVARPVHVAIAMWEEPWKSGKDADKQGWIIAVDGGKGKRAVLEDGVAKRDPDPLAVEALQQELQRLRLSPRNVWVVTGKRQMALRSLLEKAGFDVSGSFSPQNRAVRRANSIMQRRRKATTIQVSGQERRRRQQEARAAAPETRWLPSYSRMEATQVETVTISCDASSDTHSTGSVCFVASTGDFEVETRSTSASIDDLEMVALTKALRYAVRVGAKSAVIESDSAGALAAATGMHKRGSDGRRRGGIRGSVRSEYHRAWKAAKESMDLRIERVLGHSGDPLNKAADQIAYLAMRATIHPREASEAALKKGIDKSLRDATGVTSAVKTTAPRRRRRRRRGGRGGRGGGSRTE</sequence>
<evidence type="ECO:0000256" key="1">
    <source>
        <dbReference type="SAM" id="MobiDB-lite"/>
    </source>
</evidence>
<proteinExistence type="predicted"/>
<feature type="compositionally biased region" description="Basic residues" evidence="1">
    <location>
        <begin position="355"/>
        <end position="367"/>
    </location>
</feature>
<feature type="region of interest" description="Disordered" evidence="1">
    <location>
        <begin position="341"/>
        <end position="377"/>
    </location>
</feature>
<feature type="domain" description="RNase H type-1" evidence="2">
    <location>
        <begin position="184"/>
        <end position="317"/>
    </location>
</feature>
<evidence type="ECO:0000313" key="4">
    <source>
        <dbReference type="Proteomes" id="UP001180840"/>
    </source>
</evidence>
<dbReference type="EMBL" id="JAVDXZ010000001">
    <property type="protein sequence ID" value="MDR7330058.1"/>
    <property type="molecule type" value="Genomic_DNA"/>
</dbReference>
<name>A0ABU2A092_9CORY</name>
<organism evidence="3 4">
    <name type="scientific">Corynebacterium guangdongense</name>
    <dbReference type="NCBI Taxonomy" id="1783348"/>
    <lineage>
        <taxon>Bacteria</taxon>
        <taxon>Bacillati</taxon>
        <taxon>Actinomycetota</taxon>
        <taxon>Actinomycetes</taxon>
        <taxon>Mycobacteriales</taxon>
        <taxon>Corynebacteriaceae</taxon>
        <taxon>Corynebacterium</taxon>
    </lineage>
</organism>
<dbReference type="Pfam" id="PF00075">
    <property type="entry name" value="RNase_H"/>
    <property type="match status" value="1"/>
</dbReference>
<dbReference type="RefSeq" id="WP_290195407.1">
    <property type="nucleotide sequence ID" value="NZ_CP047654.1"/>
</dbReference>
<dbReference type="InterPro" id="IPR012337">
    <property type="entry name" value="RNaseH-like_sf"/>
</dbReference>
<dbReference type="Proteomes" id="UP001180840">
    <property type="component" value="Unassembled WGS sequence"/>
</dbReference>
<protein>
    <submittedName>
        <fullName evidence="3">Ribonuclease HI</fullName>
    </submittedName>
</protein>
<comment type="caution">
    <text evidence="3">The sequence shown here is derived from an EMBL/GenBank/DDBJ whole genome shotgun (WGS) entry which is preliminary data.</text>
</comment>
<dbReference type="InterPro" id="IPR002156">
    <property type="entry name" value="RNaseH_domain"/>
</dbReference>
<dbReference type="SUPFAM" id="SSF53098">
    <property type="entry name" value="Ribonuclease H-like"/>
    <property type="match status" value="1"/>
</dbReference>
<feature type="compositionally biased region" description="Gly residues" evidence="1">
    <location>
        <begin position="368"/>
        <end position="377"/>
    </location>
</feature>
<accession>A0ABU2A092</accession>
<dbReference type="InterPro" id="IPR036397">
    <property type="entry name" value="RNaseH_sf"/>
</dbReference>
<dbReference type="Gene3D" id="3.30.420.10">
    <property type="entry name" value="Ribonuclease H-like superfamily/Ribonuclease H"/>
    <property type="match status" value="1"/>
</dbReference>
<gene>
    <name evidence="3" type="ORF">J2S39_001734</name>
</gene>
<evidence type="ECO:0000259" key="2">
    <source>
        <dbReference type="Pfam" id="PF00075"/>
    </source>
</evidence>
<reference evidence="3" key="1">
    <citation type="submission" date="2023-07" db="EMBL/GenBank/DDBJ databases">
        <title>Sequencing the genomes of 1000 actinobacteria strains.</title>
        <authorList>
            <person name="Klenk H.-P."/>
        </authorList>
    </citation>
    <scope>NUCLEOTIDE SEQUENCE</scope>
    <source>
        <strain evidence="3">DSM 107476</strain>
    </source>
</reference>
<keyword evidence="4" id="KW-1185">Reference proteome</keyword>
<evidence type="ECO:0000313" key="3">
    <source>
        <dbReference type="EMBL" id="MDR7330058.1"/>
    </source>
</evidence>